<dbReference type="InterPro" id="IPR025935">
    <property type="entry name" value="AbiH"/>
</dbReference>
<protein>
    <recommendedName>
        <fullName evidence="3">Bacteriophage abortive infection AbiH</fullName>
    </recommendedName>
</protein>
<name>A0ABQ1E3L3_9FIRM</name>
<evidence type="ECO:0000313" key="1">
    <source>
        <dbReference type="EMBL" id="GFO89550.1"/>
    </source>
</evidence>
<proteinExistence type="predicted"/>
<dbReference type="Proteomes" id="UP000620147">
    <property type="component" value="Unassembled WGS sequence"/>
</dbReference>
<dbReference type="EMBL" id="BLYJ01000055">
    <property type="protein sequence ID" value="GFO89550.1"/>
    <property type="molecule type" value="Genomic_DNA"/>
</dbReference>
<comment type="caution">
    <text evidence="1">The sequence shown here is derived from an EMBL/GenBank/DDBJ whole genome shotgun (WGS) entry which is preliminary data.</text>
</comment>
<accession>A0ABQ1E3L3</accession>
<keyword evidence="2" id="KW-1185">Reference proteome</keyword>
<evidence type="ECO:0008006" key="3">
    <source>
        <dbReference type="Google" id="ProtNLM"/>
    </source>
</evidence>
<dbReference type="RefSeq" id="WP_194461878.1">
    <property type="nucleotide sequence ID" value="NZ_BMQH01000025.1"/>
</dbReference>
<dbReference type="Pfam" id="PF14253">
    <property type="entry name" value="AbiH"/>
    <property type="match status" value="1"/>
</dbReference>
<reference evidence="1 2" key="1">
    <citation type="submission" date="2020-06" db="EMBL/GenBank/DDBJ databases">
        <title>Characterization of fructooligosaccharide metabolism and fructooligosaccharide-degrading enzymes in human commensal butyrate producers.</title>
        <authorList>
            <person name="Tanno H."/>
            <person name="Fujii T."/>
            <person name="Hirano K."/>
            <person name="Maeno S."/>
            <person name="Tonozuka T."/>
            <person name="Sakamoto M."/>
            <person name="Ohkuma M."/>
            <person name="Tochio T."/>
            <person name="Endo A."/>
        </authorList>
    </citation>
    <scope>NUCLEOTIDE SEQUENCE [LARGE SCALE GENOMIC DNA]</scope>
    <source>
        <strain evidence="1 2">JCM 31056</strain>
    </source>
</reference>
<sequence length="330" mass="39041">MSRMLVVGNGFDLAHGLPTRYKDMITELQKQFTLPKSASKWLSAEDIDRFYFNPFIKYFTQSKSGSNWTDFETDIREIVNYFSLGRSGSPFNANINSCFQTFSRPLKSGQTFKQWSELQKYLNELIEYIDLYLSVYLPKVYQPQNYSPNTQFPNFIYQQEYDYFLSFNYTNTYYDTAETLDNGIGVNTPLREHFIHGRCSTSGTPQNIVLGTEDQDPENLDTIYFKKYFQRIQKRTGREVYDWFAADKEIEVDIFGHSMDITDKDVLLMILNTAVRTHIYYYNQADYEQKIINLIRLYGNPDEFTKRYYAHKIDLHPIDPYMQKNRSTDS</sequence>
<evidence type="ECO:0000313" key="2">
    <source>
        <dbReference type="Proteomes" id="UP000620147"/>
    </source>
</evidence>
<gene>
    <name evidence="1" type="ORF">BUFA31_27140</name>
</gene>
<organism evidence="1 2">
    <name type="scientific">Butyricicoccus faecihominis</name>
    <dbReference type="NCBI Taxonomy" id="1712515"/>
    <lineage>
        <taxon>Bacteria</taxon>
        <taxon>Bacillati</taxon>
        <taxon>Bacillota</taxon>
        <taxon>Clostridia</taxon>
        <taxon>Eubacteriales</taxon>
        <taxon>Butyricicoccaceae</taxon>
        <taxon>Butyricicoccus</taxon>
    </lineage>
</organism>